<sequence>MTKNVKKGKRPSFSIQIEGKKTIKVDISKQNSIFIITFEKLKKNYLENYAFKINYFLNNCFCDIFLLNNFASDDRESELSYNIYLYKFKLV</sequence>
<organism evidence="1 2">
    <name type="scientific">Brachionus plicatilis</name>
    <name type="common">Marine rotifer</name>
    <name type="synonym">Brachionus muelleri</name>
    <dbReference type="NCBI Taxonomy" id="10195"/>
    <lineage>
        <taxon>Eukaryota</taxon>
        <taxon>Metazoa</taxon>
        <taxon>Spiralia</taxon>
        <taxon>Gnathifera</taxon>
        <taxon>Rotifera</taxon>
        <taxon>Eurotatoria</taxon>
        <taxon>Monogononta</taxon>
        <taxon>Pseudotrocha</taxon>
        <taxon>Ploima</taxon>
        <taxon>Brachionidae</taxon>
        <taxon>Brachionus</taxon>
    </lineage>
</organism>
<evidence type="ECO:0000313" key="1">
    <source>
        <dbReference type="EMBL" id="RNA38946.1"/>
    </source>
</evidence>
<gene>
    <name evidence="1" type="ORF">BpHYR1_008276</name>
</gene>
<dbReference type="Proteomes" id="UP000276133">
    <property type="component" value="Unassembled WGS sequence"/>
</dbReference>
<name>A0A3M7ST65_BRAPC</name>
<dbReference type="EMBL" id="REGN01000800">
    <property type="protein sequence ID" value="RNA38946.1"/>
    <property type="molecule type" value="Genomic_DNA"/>
</dbReference>
<dbReference type="AlphaFoldDB" id="A0A3M7ST65"/>
<proteinExistence type="predicted"/>
<comment type="caution">
    <text evidence="1">The sequence shown here is derived from an EMBL/GenBank/DDBJ whole genome shotgun (WGS) entry which is preliminary data.</text>
</comment>
<reference evidence="1 2" key="1">
    <citation type="journal article" date="2018" name="Sci. Rep.">
        <title>Genomic signatures of local adaptation to the degree of environmental predictability in rotifers.</title>
        <authorList>
            <person name="Franch-Gras L."/>
            <person name="Hahn C."/>
            <person name="Garcia-Roger E.M."/>
            <person name="Carmona M.J."/>
            <person name="Serra M."/>
            <person name="Gomez A."/>
        </authorList>
    </citation>
    <scope>NUCLEOTIDE SEQUENCE [LARGE SCALE GENOMIC DNA]</scope>
    <source>
        <strain evidence="1">HYR1</strain>
    </source>
</reference>
<keyword evidence="2" id="KW-1185">Reference proteome</keyword>
<evidence type="ECO:0000313" key="2">
    <source>
        <dbReference type="Proteomes" id="UP000276133"/>
    </source>
</evidence>
<accession>A0A3M7ST65</accession>
<protein>
    <submittedName>
        <fullName evidence="1">Uncharacterized protein</fullName>
    </submittedName>
</protein>